<reference evidence="3 5" key="3">
    <citation type="journal article" date="2021" name="Sci. Rep.">
        <title>The distribution of antibiotic resistance genes in chicken gut microbiota commensals.</title>
        <authorList>
            <person name="Juricova H."/>
            <person name="Matiasovicova J."/>
            <person name="Kubasova T."/>
            <person name="Cejkova D."/>
            <person name="Rychlik I."/>
        </authorList>
    </citation>
    <scope>NUCLEOTIDE SEQUENCE [LARGE SCALE GENOMIC DNA]</scope>
    <source>
        <strain evidence="3 5">An423</strain>
    </source>
</reference>
<accession>A0A7W8FZ14</accession>
<dbReference type="RefSeq" id="WP_183374564.1">
    <property type="nucleotide sequence ID" value="NZ_CALVCN010000008.1"/>
</dbReference>
<dbReference type="PANTHER" id="PTHR30336:SF20">
    <property type="entry name" value="DUF218 DOMAIN-CONTAINING PROTEIN"/>
    <property type="match status" value="1"/>
</dbReference>
<reference evidence="2 4" key="1">
    <citation type="submission" date="2020-08" db="EMBL/GenBank/DDBJ databases">
        <title>Genomic Encyclopedia of Type Strains, Phase IV (KMG-IV): sequencing the most valuable type-strain genomes for metagenomic binning, comparative biology and taxonomic classification.</title>
        <authorList>
            <person name="Goeker M."/>
        </authorList>
    </citation>
    <scope>NUCLEOTIDE SEQUENCE [LARGE SCALE GENOMIC DNA]</scope>
    <source>
        <strain evidence="2 4">DSM 26963</strain>
    </source>
</reference>
<evidence type="ECO:0000313" key="3">
    <source>
        <dbReference type="EMBL" id="MBM6831655.1"/>
    </source>
</evidence>
<dbReference type="InterPro" id="IPR003848">
    <property type="entry name" value="DUF218"/>
</dbReference>
<dbReference type="Pfam" id="PF02698">
    <property type="entry name" value="DUF218"/>
    <property type="match status" value="1"/>
</dbReference>
<evidence type="ECO:0000313" key="4">
    <source>
        <dbReference type="Proteomes" id="UP000521313"/>
    </source>
</evidence>
<evidence type="ECO:0000313" key="5">
    <source>
        <dbReference type="Proteomes" id="UP000775500"/>
    </source>
</evidence>
<dbReference type="GO" id="GO:0005886">
    <property type="term" value="C:plasma membrane"/>
    <property type="evidence" value="ECO:0007669"/>
    <property type="project" value="TreeGrafter"/>
</dbReference>
<dbReference type="Proteomes" id="UP000775500">
    <property type="component" value="Unassembled WGS sequence"/>
</dbReference>
<sequence length="183" mass="21095">MIASLILIVLILLILITTFLYRHYFPPIPKKDEHYPYAILLGCPSHDDGSYASSQIKRCDLAIEAYKKGFYDTLILTGGAVKNQYIESEQMAKYILNKESVPVCCEKESQNTWENFLNAKKIIGDEPVLILSSGTHIRRACAIGRHFFKKYGALWYVDHKPKHIIREIISRCIYISIELKKKQ</sequence>
<name>A0A7W8FZ14_9FIRM</name>
<protein>
    <submittedName>
        <fullName evidence="2">Uncharacterized SAM-binding protein YcdF (DUF218 family)</fullName>
    </submittedName>
    <submittedName>
        <fullName evidence="3">YdcF family protein</fullName>
    </submittedName>
</protein>
<feature type="domain" description="DUF218" evidence="1">
    <location>
        <begin position="38"/>
        <end position="147"/>
    </location>
</feature>
<dbReference type="PANTHER" id="PTHR30336">
    <property type="entry name" value="INNER MEMBRANE PROTEIN, PROBABLE PERMEASE"/>
    <property type="match status" value="1"/>
</dbReference>
<dbReference type="EMBL" id="JACJLU010000006">
    <property type="protein sequence ID" value="MBM6831655.1"/>
    <property type="molecule type" value="Genomic_DNA"/>
</dbReference>
<gene>
    <name evidence="3" type="ORF">H5982_05970</name>
    <name evidence="2" type="ORF">HNQ43_000561</name>
</gene>
<dbReference type="EMBL" id="JACHHD010000004">
    <property type="protein sequence ID" value="MBB5184522.1"/>
    <property type="molecule type" value="Genomic_DNA"/>
</dbReference>
<keyword evidence="5" id="KW-1185">Reference proteome</keyword>
<dbReference type="Proteomes" id="UP000521313">
    <property type="component" value="Unassembled WGS sequence"/>
</dbReference>
<comment type="caution">
    <text evidence="2">The sequence shown here is derived from an EMBL/GenBank/DDBJ whole genome shotgun (WGS) entry which is preliminary data.</text>
</comment>
<proteinExistence type="predicted"/>
<dbReference type="InterPro" id="IPR051599">
    <property type="entry name" value="Cell_Envelope_Assoc"/>
</dbReference>
<evidence type="ECO:0000313" key="2">
    <source>
        <dbReference type="EMBL" id="MBB5184522.1"/>
    </source>
</evidence>
<dbReference type="AlphaFoldDB" id="A0A7W8FZ14"/>
<dbReference type="InterPro" id="IPR014729">
    <property type="entry name" value="Rossmann-like_a/b/a_fold"/>
</dbReference>
<organism evidence="2 4">
    <name type="scientific">Faecalicoccus acidiformans</name>
    <dbReference type="NCBI Taxonomy" id="915173"/>
    <lineage>
        <taxon>Bacteria</taxon>
        <taxon>Bacillati</taxon>
        <taxon>Bacillota</taxon>
        <taxon>Erysipelotrichia</taxon>
        <taxon>Erysipelotrichales</taxon>
        <taxon>Erysipelotrichaceae</taxon>
        <taxon>Faecalicoccus</taxon>
    </lineage>
</organism>
<dbReference type="Gene3D" id="3.40.50.620">
    <property type="entry name" value="HUPs"/>
    <property type="match status" value="1"/>
</dbReference>
<dbReference type="CDD" id="cd06259">
    <property type="entry name" value="YdcF-like"/>
    <property type="match status" value="1"/>
</dbReference>
<reference evidence="3" key="2">
    <citation type="submission" date="2020-08" db="EMBL/GenBank/DDBJ databases">
        <authorList>
            <person name="Cejkova D."/>
            <person name="Kubasova T."/>
            <person name="Jahodarova E."/>
            <person name="Rychlik I."/>
        </authorList>
    </citation>
    <scope>NUCLEOTIDE SEQUENCE</scope>
    <source>
        <strain evidence="3">An423</strain>
    </source>
</reference>
<evidence type="ECO:0000259" key="1">
    <source>
        <dbReference type="Pfam" id="PF02698"/>
    </source>
</evidence>